<evidence type="ECO:0000313" key="2">
    <source>
        <dbReference type="EMBL" id="KAL3879099.1"/>
    </source>
</evidence>
<dbReference type="InterPro" id="IPR018391">
    <property type="entry name" value="PQQ_b-propeller_rpt"/>
</dbReference>
<dbReference type="InterPro" id="IPR042099">
    <property type="entry name" value="ANL_N_sf"/>
</dbReference>
<organism evidence="2 3">
    <name type="scientific">Sinanodonta woodiana</name>
    <name type="common">Chinese pond mussel</name>
    <name type="synonym">Anodonta woodiana</name>
    <dbReference type="NCBI Taxonomy" id="1069815"/>
    <lineage>
        <taxon>Eukaryota</taxon>
        <taxon>Metazoa</taxon>
        <taxon>Spiralia</taxon>
        <taxon>Lophotrochozoa</taxon>
        <taxon>Mollusca</taxon>
        <taxon>Bivalvia</taxon>
        <taxon>Autobranchia</taxon>
        <taxon>Heteroconchia</taxon>
        <taxon>Palaeoheterodonta</taxon>
        <taxon>Unionida</taxon>
        <taxon>Unionoidea</taxon>
        <taxon>Unionidae</taxon>
        <taxon>Unioninae</taxon>
        <taxon>Sinanodonta</taxon>
    </lineage>
</organism>
<dbReference type="SUPFAM" id="SSF50998">
    <property type="entry name" value="Quinoprotein alcohol dehydrogenase-like"/>
    <property type="match status" value="1"/>
</dbReference>
<dbReference type="InterPro" id="IPR045851">
    <property type="entry name" value="AMP-bd_C_sf"/>
</dbReference>
<dbReference type="Gene3D" id="2.40.10.480">
    <property type="match status" value="1"/>
</dbReference>
<dbReference type="SUPFAM" id="SSF56801">
    <property type="entry name" value="Acetyl-CoA synthetase-like"/>
    <property type="match status" value="1"/>
</dbReference>
<dbReference type="PANTHER" id="PTHR44394:SF1">
    <property type="entry name" value="BETA-ALANINE-ACTIVATING ENZYME"/>
    <property type="match status" value="1"/>
</dbReference>
<dbReference type="Proteomes" id="UP001634394">
    <property type="component" value="Unassembled WGS sequence"/>
</dbReference>
<dbReference type="PROSITE" id="PS50075">
    <property type="entry name" value="CARRIER"/>
    <property type="match status" value="1"/>
</dbReference>
<dbReference type="Pfam" id="PF13193">
    <property type="entry name" value="AMP-binding_C"/>
    <property type="match status" value="1"/>
</dbReference>
<accession>A0ABD3WYQ5</accession>
<dbReference type="InterPro" id="IPR052091">
    <property type="entry name" value="Beta-ala_Activ/Resist"/>
</dbReference>
<dbReference type="SMART" id="SM00564">
    <property type="entry name" value="PQQ"/>
    <property type="match status" value="7"/>
</dbReference>
<dbReference type="EMBL" id="JBJQND010000004">
    <property type="protein sequence ID" value="KAL3879099.1"/>
    <property type="molecule type" value="Genomic_DNA"/>
</dbReference>
<dbReference type="InterPro" id="IPR002372">
    <property type="entry name" value="PQQ_rpt_dom"/>
</dbReference>
<evidence type="ECO:0000259" key="1">
    <source>
        <dbReference type="PROSITE" id="PS50075"/>
    </source>
</evidence>
<dbReference type="InterPro" id="IPR000873">
    <property type="entry name" value="AMP-dep_synth/lig_dom"/>
</dbReference>
<dbReference type="Pfam" id="PF00501">
    <property type="entry name" value="AMP-binding"/>
    <property type="match status" value="1"/>
</dbReference>
<dbReference type="Gene3D" id="3.40.50.12780">
    <property type="entry name" value="N-terminal domain of ligase-like"/>
    <property type="match status" value="1"/>
</dbReference>
<protein>
    <recommendedName>
        <fullName evidence="1">Carrier domain-containing protein</fullName>
    </recommendedName>
</protein>
<dbReference type="Pfam" id="PF13570">
    <property type="entry name" value="Beta-prop_ACSF4"/>
    <property type="match status" value="1"/>
</dbReference>
<feature type="domain" description="Carrier" evidence="1">
    <location>
        <begin position="542"/>
        <end position="620"/>
    </location>
</feature>
<dbReference type="InterPro" id="IPR036736">
    <property type="entry name" value="ACP-like_sf"/>
</dbReference>
<comment type="caution">
    <text evidence="2">The sequence shown here is derived from an EMBL/GenBank/DDBJ whole genome shotgun (WGS) entry which is preliminary data.</text>
</comment>
<dbReference type="InterPro" id="IPR025110">
    <property type="entry name" value="AMP-bd_C"/>
</dbReference>
<reference evidence="2 3" key="1">
    <citation type="submission" date="2024-11" db="EMBL/GenBank/DDBJ databases">
        <title>Chromosome-level genome assembly of the freshwater bivalve Anodonta woodiana.</title>
        <authorList>
            <person name="Chen X."/>
        </authorList>
    </citation>
    <scope>NUCLEOTIDE SEQUENCE [LARGE SCALE GENOMIC DNA]</scope>
    <source>
        <strain evidence="2">MN2024</strain>
        <tissue evidence="2">Gills</tissue>
    </source>
</reference>
<evidence type="ECO:0000313" key="3">
    <source>
        <dbReference type="Proteomes" id="UP001634394"/>
    </source>
</evidence>
<sequence length="1197" mass="133350">MNSVTKFNKKQVNEACEMSTLQDLVWEDLDRKADSIAVIYDKDDTPGLQAQTVKITYRELYTLTKKVSDVLMTHVQADEVVGVCLKPSQHIPAVLLGVLDVGCSFYCFEGSSAVKAAVSTIRRLHIQTLLLHLHILQHHMQKAVEELQGEVLMYPILTTMDLVLVHIKAVTKMTHRGQLAYCITTSGTTGLPKVVCVPHRCILPNILHFRAEFNLCTQDCVLLASPLTFDPSIVDLFMALTSGASLLIIPDYVKMMPKNLLSAISRNKVTVIQCTPMLIYRMDPKMVSLTLLGPSTSLRVLAMGGESFPHPSYLKSILDARNTAQLYNLYGTTELSCWAMLYKVNDSDLQQDCEIPLGKPIIDTDIMVVDKITGSTVSEGEGYLYIGSKIRKCILDGEEDGENVYNSETDVWRDTGDLVKVTQEGSIFYLDRGDNQRKRNGKRLNLDEITIVVKNLPFVKDCCAVLDDNTLVVCVVLCVNRSQSPVDIQTHIKDHIKSHLPSQYHPDGVLCLPALPMTRHGKFDSKAVLQAFKKMRSNHPFLEPTDLLRSLWKELLNFKDNVVIDAKDNFLLSGGDSFQAVQLLERVEAGLGCQLRLSELVQIILHKTYQDVLQYLIFKCQENVVINQTSCDMSHNPVLATKLTADIDQLREGPGLLIDHQSNKILDENDSTNIMIGRGGPNFMSHTGEIIADPPVKVSRLQCMGSLSRGNKKTFSSELNRKYNQQTQETICKHCNGDRNTHRMDTSGVVSMEISWQFNTGKCVDASPLLVFPRQGDPIVCIGSHSHRFFALNFSSGVLTWEITLGDRIESSACLSLCGNFIIVGCYDYKVYVIDTESGAIWWSYQTSGEVKSSPAVDPKSGTIYIGSHDQHIYALDIVKRKCLWKQHLGGGSVFSSPTSGLKSHHVYAATLTGSLVALNPMDGRKIWAFECGKPLFSSPCLTKIGVVIGCVDTNLFHIDYTGNLLWKFKTEAPIFSSPCVTQIFIPLNDITRVHIQHDDIMQNDMHCGEDKPWSMRSTVYDESCGNTENEVIIFGSHDHHLYCILTDGVLLWKVVVDSQIYSTGFPFNLTDKTNLTCTSQNSFPSKQRSACTLSEITDKDSSFICLQRAEVLRWVENSNLPICESTGESVSSLGCLVTFCSTKGIVYIVRALNGEKVAQLTLPGEVFSSPVVFCDKLIVGCRDNNVYGYDLKIHNK</sequence>
<dbReference type="Gene3D" id="1.10.1200.10">
    <property type="entry name" value="ACP-like"/>
    <property type="match status" value="1"/>
</dbReference>
<dbReference type="InterPro" id="IPR015943">
    <property type="entry name" value="WD40/YVTN_repeat-like_dom_sf"/>
</dbReference>
<dbReference type="AlphaFoldDB" id="A0ABD3WYQ5"/>
<dbReference type="Gene3D" id="2.130.10.10">
    <property type="entry name" value="YVTN repeat-like/Quinoprotein amine dehydrogenase"/>
    <property type="match status" value="2"/>
</dbReference>
<dbReference type="Pfam" id="PF00550">
    <property type="entry name" value="PP-binding"/>
    <property type="match status" value="1"/>
</dbReference>
<dbReference type="SUPFAM" id="SSF47336">
    <property type="entry name" value="ACP-like"/>
    <property type="match status" value="1"/>
</dbReference>
<dbReference type="Gene3D" id="3.30.300.30">
    <property type="match status" value="1"/>
</dbReference>
<dbReference type="InterPro" id="IPR011047">
    <property type="entry name" value="Quinoprotein_ADH-like_sf"/>
</dbReference>
<gene>
    <name evidence="2" type="ORF">ACJMK2_031412</name>
</gene>
<dbReference type="InterPro" id="IPR009081">
    <property type="entry name" value="PP-bd_ACP"/>
</dbReference>
<proteinExistence type="predicted"/>
<name>A0ABD3WYQ5_SINWO</name>
<dbReference type="PANTHER" id="PTHR44394">
    <property type="entry name" value="BETA-ALANINE-ACTIVATING ENZYME"/>
    <property type="match status" value="1"/>
</dbReference>
<keyword evidence="3" id="KW-1185">Reference proteome</keyword>